<protein>
    <submittedName>
        <fullName evidence="1">Uncharacterized protein</fullName>
    </submittedName>
</protein>
<dbReference type="AlphaFoldDB" id="A0A3A4A6B6"/>
<dbReference type="Proteomes" id="UP000265768">
    <property type="component" value="Unassembled WGS sequence"/>
</dbReference>
<sequence length="62" mass="6285">MRVSRTTIGLLICAAVLAAAVPGFLAYADARLAAIEKAHRELISVTTGVPCPASHPVSGGGR</sequence>
<gene>
    <name evidence="1" type="ORF">D5H75_30130</name>
</gene>
<evidence type="ECO:0000313" key="1">
    <source>
        <dbReference type="EMBL" id="RJL24115.1"/>
    </source>
</evidence>
<comment type="caution">
    <text evidence="1">The sequence shown here is derived from an EMBL/GenBank/DDBJ whole genome shotgun (WGS) entry which is preliminary data.</text>
</comment>
<name>A0A3A4A6B6_9ACTN</name>
<accession>A0A3A4A6B6</accession>
<organism evidence="1 2">
    <name type="scientific">Bailinhaonella thermotolerans</name>
    <dbReference type="NCBI Taxonomy" id="1070861"/>
    <lineage>
        <taxon>Bacteria</taxon>
        <taxon>Bacillati</taxon>
        <taxon>Actinomycetota</taxon>
        <taxon>Actinomycetes</taxon>
        <taxon>Streptosporangiales</taxon>
        <taxon>Streptosporangiaceae</taxon>
        <taxon>Bailinhaonella</taxon>
    </lineage>
</organism>
<dbReference type="RefSeq" id="WP_119929971.1">
    <property type="nucleotide sequence ID" value="NZ_QZEY01000016.1"/>
</dbReference>
<evidence type="ECO:0000313" key="2">
    <source>
        <dbReference type="Proteomes" id="UP000265768"/>
    </source>
</evidence>
<dbReference type="EMBL" id="QZEY01000016">
    <property type="protein sequence ID" value="RJL24115.1"/>
    <property type="molecule type" value="Genomic_DNA"/>
</dbReference>
<keyword evidence="2" id="KW-1185">Reference proteome</keyword>
<proteinExistence type="predicted"/>
<reference evidence="1 2" key="1">
    <citation type="submission" date="2018-09" db="EMBL/GenBank/DDBJ databases">
        <title>YIM 75507 draft genome.</title>
        <authorList>
            <person name="Tang S."/>
            <person name="Feng Y."/>
        </authorList>
    </citation>
    <scope>NUCLEOTIDE SEQUENCE [LARGE SCALE GENOMIC DNA]</scope>
    <source>
        <strain evidence="1 2">YIM 75507</strain>
    </source>
</reference>